<feature type="signal peptide" evidence="2">
    <location>
        <begin position="1"/>
        <end position="21"/>
    </location>
</feature>
<dbReference type="AlphaFoldDB" id="A0AAD7UCH2"/>
<feature type="region of interest" description="Disordered" evidence="1">
    <location>
        <begin position="285"/>
        <end position="312"/>
    </location>
</feature>
<comment type="caution">
    <text evidence="3">The sequence shown here is derived from an EMBL/GenBank/DDBJ whole genome shotgun (WGS) entry which is preliminary data.</text>
</comment>
<name>A0AAD7UCH2_9STRA</name>
<keyword evidence="2" id="KW-0732">Signal</keyword>
<keyword evidence="4" id="KW-1185">Reference proteome</keyword>
<evidence type="ECO:0000256" key="1">
    <source>
        <dbReference type="SAM" id="MobiDB-lite"/>
    </source>
</evidence>
<reference evidence="3" key="1">
    <citation type="submission" date="2023-01" db="EMBL/GenBank/DDBJ databases">
        <title>Metagenome sequencing of chrysophaentin producing Chrysophaeum taylorii.</title>
        <authorList>
            <person name="Davison J."/>
            <person name="Bewley C."/>
        </authorList>
    </citation>
    <scope>NUCLEOTIDE SEQUENCE</scope>
    <source>
        <strain evidence="3">NIES-1699</strain>
    </source>
</reference>
<dbReference type="Gene3D" id="3.40.50.300">
    <property type="entry name" value="P-loop containing nucleotide triphosphate hydrolases"/>
    <property type="match status" value="1"/>
</dbReference>
<evidence type="ECO:0000313" key="4">
    <source>
        <dbReference type="Proteomes" id="UP001230188"/>
    </source>
</evidence>
<proteinExistence type="predicted"/>
<dbReference type="InterPro" id="IPR027417">
    <property type="entry name" value="P-loop_NTPase"/>
</dbReference>
<dbReference type="Proteomes" id="UP001230188">
    <property type="component" value="Unassembled WGS sequence"/>
</dbReference>
<protein>
    <submittedName>
        <fullName evidence="3">Uncharacterized protein</fullName>
    </submittedName>
</protein>
<dbReference type="EMBL" id="JAQMWT010000388">
    <property type="protein sequence ID" value="KAJ8602270.1"/>
    <property type="molecule type" value="Genomic_DNA"/>
</dbReference>
<evidence type="ECO:0000313" key="3">
    <source>
        <dbReference type="EMBL" id="KAJ8602270.1"/>
    </source>
</evidence>
<accession>A0AAD7UCH2</accession>
<evidence type="ECO:0000256" key="2">
    <source>
        <dbReference type="SAM" id="SignalP"/>
    </source>
</evidence>
<sequence>MPRRPYMRRWCVVVVAVLTAGEEQQCKEALFAIHWTHIPKAGGTAMANLARRVACGQNPGLARVGPEKMEIATHEAGWLNPCCVPSLCLSEISCFASSSTCPFVQGIGRHTSSMTQLVDMACCSREWYDRTGVSFYRSAFRPAPSDSDLELAGIWREGDAWKASTARAQGLLSRLRSHLSWPMESRVAFFARMGVTLAELDARADETGLYARDVISRPRVAQIWHNFTTTTTTSRPAGTPPDDDTRGPMRRATDNMGACHRAAQAIHAEAVDEQIFAAAAAAKATTTTTTTQGRRRPPMPLNQARRSRPCCGAQSPGANSMTLFRMPFTRLASAYYYRGHSPNSDNYNLRPGVFRPAVPRKGDDTPYARFSFRDFVELPEYQNIFVKLFGDSHGCRDARRCDRRPACAVLAECHAYRNATLEDRHLVAAFKAIERHAFVGLLEAYNASTKLAMRVFGLEPAPDGRDFEAARSSYSLERQCSGALALRLDPHACRGAFFHNALDFRLYEKVHRLFCARLGLSGLLDEDPEVRAELRKADLCGEHDFSDVDFVCGRLARDKAKLDRLWRVCPPRNTRTWAWGFGDDDDGG</sequence>
<feature type="chain" id="PRO_5042228514" evidence="2">
    <location>
        <begin position="22"/>
        <end position="588"/>
    </location>
</feature>
<organism evidence="3 4">
    <name type="scientific">Chrysophaeum taylorii</name>
    <dbReference type="NCBI Taxonomy" id="2483200"/>
    <lineage>
        <taxon>Eukaryota</taxon>
        <taxon>Sar</taxon>
        <taxon>Stramenopiles</taxon>
        <taxon>Ochrophyta</taxon>
        <taxon>Pelagophyceae</taxon>
        <taxon>Pelagomonadales</taxon>
        <taxon>Pelagomonadaceae</taxon>
        <taxon>Chrysophaeum</taxon>
    </lineage>
</organism>
<gene>
    <name evidence="3" type="ORF">CTAYLR_003669</name>
</gene>